<dbReference type="EMBL" id="JAEHOE010000039">
    <property type="protein sequence ID" value="KAG2493164.1"/>
    <property type="molecule type" value="Genomic_DNA"/>
</dbReference>
<evidence type="ECO:0000256" key="1">
    <source>
        <dbReference type="SAM" id="MobiDB-lite"/>
    </source>
</evidence>
<proteinExistence type="predicted"/>
<protein>
    <submittedName>
        <fullName evidence="2">Uncharacterized protein</fullName>
    </submittedName>
</protein>
<accession>A0A836BZA4</accession>
<sequence>MRACTSLGHAAAAGRAPARPQVRALLVASRGRRSGCSWSFGRWQGGRHADGSSRAWRRLPRRCAATADVDRGPSADDEDEPGVSYLSDEEVDALLEEAAGFISFMDELRPLDPAAYNPFAECWTRIARIPPEERYRLLPMLEPGSLRSLWKASVGRYVLAEARAATLFAEASVWDDFPRVPGQVYEYEGRCEEYVLTGGMGGGRAAADNMTVGLTGSVPGAPSRVRFDVDKEQTERMGSSTPWLRPDPGGIELPTSRFTLSFFVPPAGSPAAVEAEAEARGLAEAGGAEAAEAAEALGGPVVYGRTVLPLLGPIGRWWEPLYCRLQVGLVLTPLAADAGADVQLVYPAACGGPSAADLGGQEPGGSASGPSSAPASRAPPPDPLFAQLPLSWGLVGVESLPPGQRFWPPPDPESYSVSPLSGTGRDYLRVAGPGVYVGCAYRPGPASERGRLREEDFVYFAIARKA</sequence>
<dbReference type="PANTHER" id="PTHR37201:SF1">
    <property type="entry name" value="WD REPEAT PROTEIN"/>
    <property type="match status" value="1"/>
</dbReference>
<gene>
    <name evidence="2" type="ORF">HYH03_008586</name>
</gene>
<evidence type="ECO:0000313" key="2">
    <source>
        <dbReference type="EMBL" id="KAG2493164.1"/>
    </source>
</evidence>
<name>A0A836BZA4_9CHLO</name>
<reference evidence="2" key="1">
    <citation type="journal article" date="2020" name="bioRxiv">
        <title>Comparative genomics of Chlamydomonas.</title>
        <authorList>
            <person name="Craig R.J."/>
            <person name="Hasan A.R."/>
            <person name="Ness R.W."/>
            <person name="Keightley P.D."/>
        </authorList>
    </citation>
    <scope>NUCLEOTIDE SEQUENCE</scope>
    <source>
        <strain evidence="2">CCAP 11/70</strain>
    </source>
</reference>
<organism evidence="2 3">
    <name type="scientific">Edaphochlamys debaryana</name>
    <dbReference type="NCBI Taxonomy" id="47281"/>
    <lineage>
        <taxon>Eukaryota</taxon>
        <taxon>Viridiplantae</taxon>
        <taxon>Chlorophyta</taxon>
        <taxon>core chlorophytes</taxon>
        <taxon>Chlorophyceae</taxon>
        <taxon>CS clade</taxon>
        <taxon>Chlamydomonadales</taxon>
        <taxon>Chlamydomonadales incertae sedis</taxon>
        <taxon>Edaphochlamys</taxon>
    </lineage>
</organism>
<dbReference type="Proteomes" id="UP000612055">
    <property type="component" value="Unassembled WGS sequence"/>
</dbReference>
<comment type="caution">
    <text evidence="2">The sequence shown here is derived from an EMBL/GenBank/DDBJ whole genome shotgun (WGS) entry which is preliminary data.</text>
</comment>
<evidence type="ECO:0000313" key="3">
    <source>
        <dbReference type="Proteomes" id="UP000612055"/>
    </source>
</evidence>
<dbReference type="OrthoDB" id="547623at2759"/>
<dbReference type="AlphaFoldDB" id="A0A836BZA4"/>
<feature type="region of interest" description="Disordered" evidence="1">
    <location>
        <begin position="356"/>
        <end position="380"/>
    </location>
</feature>
<keyword evidence="3" id="KW-1185">Reference proteome</keyword>
<dbReference type="PANTHER" id="PTHR37201">
    <property type="entry name" value="WD REPEAT PROTEIN"/>
    <property type="match status" value="1"/>
</dbReference>